<evidence type="ECO:0000313" key="3">
    <source>
        <dbReference type="Proteomes" id="UP000014672"/>
    </source>
</evidence>
<dbReference type="InterPro" id="IPR001387">
    <property type="entry name" value="Cro/C1-type_HTH"/>
</dbReference>
<dbReference type="SMART" id="SM00530">
    <property type="entry name" value="HTH_XRE"/>
    <property type="match status" value="1"/>
</dbReference>
<dbReference type="GO" id="GO:0003677">
    <property type="term" value="F:DNA binding"/>
    <property type="evidence" value="ECO:0007669"/>
    <property type="project" value="InterPro"/>
</dbReference>
<reference evidence="2 3" key="1">
    <citation type="journal article" date="2013" name="PLoS ONE">
        <title>Complete Genome Analysis of a Haemophilus parasuis Serovar 12 Strain from China.</title>
        <authorList>
            <person name="Li Y."/>
            <person name="Kwok A.H."/>
            <person name="Jiang J."/>
            <person name="Zou Y."/>
            <person name="Zheng F."/>
            <person name="Chen P."/>
            <person name="Hou C."/>
            <person name="Leung F.C."/>
            <person name="Jiang P."/>
        </authorList>
    </citation>
    <scope>NUCLEOTIDE SEQUENCE [LARGE SCALE GENOMIC DNA]</scope>
    <source>
        <strain evidence="2 3">ZJ0906</strain>
    </source>
</reference>
<accession>A0A806JCI5</accession>
<dbReference type="KEGG" id="hpaz:K756_02750"/>
<dbReference type="CDD" id="cd00093">
    <property type="entry name" value="HTH_XRE"/>
    <property type="match status" value="1"/>
</dbReference>
<dbReference type="EMBL" id="CP005384">
    <property type="protein sequence ID" value="AGO15792.1"/>
    <property type="molecule type" value="Genomic_DNA"/>
</dbReference>
<proteinExistence type="predicted"/>
<gene>
    <name evidence="2" type="ORF">K756_02750</name>
</gene>
<dbReference type="Pfam" id="PF01381">
    <property type="entry name" value="HTH_3"/>
    <property type="match status" value="1"/>
</dbReference>
<evidence type="ECO:0000259" key="1">
    <source>
        <dbReference type="PROSITE" id="PS50943"/>
    </source>
</evidence>
<evidence type="ECO:0000313" key="2">
    <source>
        <dbReference type="EMBL" id="AGO15792.1"/>
    </source>
</evidence>
<sequence>MSNLQYIRDNSGKPLYVILPMAEYEKLVDVDEYGFRIEEEDDEEWESLPYEQSDNDDALIPHEVVMIMIKHNVNHLGAWRIYRNLSQQEVADKVGISQGAISQMERSDSKPQKKTLERFSKIYDCDVKQMY</sequence>
<dbReference type="Gene3D" id="1.10.260.40">
    <property type="entry name" value="lambda repressor-like DNA-binding domains"/>
    <property type="match status" value="1"/>
</dbReference>
<protein>
    <submittedName>
        <fullName evidence="2">XRE family transcriptional regulator</fullName>
    </submittedName>
</protein>
<organism evidence="2 3">
    <name type="scientific">Glaesserella parasuis ZJ0906</name>
    <dbReference type="NCBI Taxonomy" id="1322346"/>
    <lineage>
        <taxon>Bacteria</taxon>
        <taxon>Pseudomonadati</taxon>
        <taxon>Pseudomonadota</taxon>
        <taxon>Gammaproteobacteria</taxon>
        <taxon>Pasteurellales</taxon>
        <taxon>Pasteurellaceae</taxon>
        <taxon>Glaesserella</taxon>
    </lineage>
</organism>
<dbReference type="PROSITE" id="PS50943">
    <property type="entry name" value="HTH_CROC1"/>
    <property type="match status" value="1"/>
</dbReference>
<dbReference type="AlphaFoldDB" id="A0A806JCI5"/>
<dbReference type="InterPro" id="IPR010982">
    <property type="entry name" value="Lambda_DNA-bd_dom_sf"/>
</dbReference>
<dbReference type="SUPFAM" id="SSF47413">
    <property type="entry name" value="lambda repressor-like DNA-binding domains"/>
    <property type="match status" value="1"/>
</dbReference>
<feature type="domain" description="HTH cro/C1-type" evidence="1">
    <location>
        <begin position="78"/>
        <end position="130"/>
    </location>
</feature>
<dbReference type="Proteomes" id="UP000014672">
    <property type="component" value="Chromosome"/>
</dbReference>
<name>A0A806JCI5_GLAPU</name>